<keyword evidence="2" id="KW-0732">Signal</keyword>
<evidence type="ECO:0000259" key="3">
    <source>
        <dbReference type="Pfam" id="PF00144"/>
    </source>
</evidence>
<name>A0A485K6N2_9STRA</name>
<feature type="signal peptide" evidence="2">
    <location>
        <begin position="1"/>
        <end position="30"/>
    </location>
</feature>
<feature type="domain" description="Beta-lactamase-related" evidence="3">
    <location>
        <begin position="56"/>
        <end position="406"/>
    </location>
</feature>
<organism evidence="5 6">
    <name type="scientific">Aphanomyces stellatus</name>
    <dbReference type="NCBI Taxonomy" id="120398"/>
    <lineage>
        <taxon>Eukaryota</taxon>
        <taxon>Sar</taxon>
        <taxon>Stramenopiles</taxon>
        <taxon>Oomycota</taxon>
        <taxon>Saprolegniomycetes</taxon>
        <taxon>Saprolegniales</taxon>
        <taxon>Verrucalvaceae</taxon>
        <taxon>Aphanomyces</taxon>
    </lineage>
</organism>
<dbReference type="PANTHER" id="PTHR46825">
    <property type="entry name" value="D-ALANYL-D-ALANINE-CARBOXYPEPTIDASE/ENDOPEPTIDASE AMPH"/>
    <property type="match status" value="1"/>
</dbReference>
<protein>
    <submittedName>
        <fullName evidence="5">Aste57867_751 protein</fullName>
    </submittedName>
</protein>
<dbReference type="EMBL" id="CAADRA010000045">
    <property type="protein sequence ID" value="VFT77975.1"/>
    <property type="molecule type" value="Genomic_DNA"/>
</dbReference>
<dbReference type="SUPFAM" id="SSF56601">
    <property type="entry name" value="beta-lactamase/transpeptidase-like"/>
    <property type="match status" value="1"/>
</dbReference>
<dbReference type="Gene3D" id="3.40.710.10">
    <property type="entry name" value="DD-peptidase/beta-lactamase superfamily"/>
    <property type="match status" value="1"/>
</dbReference>
<dbReference type="InterPro" id="IPR012338">
    <property type="entry name" value="Beta-lactam/transpept-like"/>
</dbReference>
<dbReference type="OrthoDB" id="58460at2759"/>
<proteinExistence type="predicted"/>
<sequence length="556" mass="59745">MRSLFVVGFVFAIFTLWAVTLTSSPQSSHGDPIGVTVSSGSSPRRSIDEKRAMAVAFVQQQMTDNMIPGLTLAIVYKNETVLAQGFGTKQVGNTDSPVTAHTLFQIGSFTKTFVALGLAKLVDDGLVSWSDPVKTHFASFQLQDKYAEAVTTLADLLSMNSVLSAFDGDVAWALGVAPSEANLVRRVASLNTTRPVRDGYAYSNLNFEILGQVVEAVTNQTWFHFIKTTILDPLGMHDTVGRPADAPNASELSFGHLSCNGHVLGPFSLVDSTMVALSPNNNFLAAGSMLSSASDLATLIRFLLRRGAGIFHSPQPIEDMTTGHTVLSNMVVTGLNGADLFGLNFRPDGNVMAAGYGFDVVGDVLFGYDFYTKNGDTLAFKQRNGFVPSQGLGLSIVANVQSKAAPGSAAYFLLDRMRSYLLGLFLDVPQPELDAMWTQGVADAIQADEQCDLHFFGSEPWTPPGTIIPAATQALLVGTYKTIASPEYYGPLKIVQDAEHGLELQFGAYTRPLVATADPAVLVWTLEFDADTWPVVVTNLGNNQTTLTFGGLAWVR</sequence>
<evidence type="ECO:0000313" key="4">
    <source>
        <dbReference type="EMBL" id="KAF0719831.1"/>
    </source>
</evidence>
<dbReference type="Pfam" id="PF00144">
    <property type="entry name" value="Beta-lactamase"/>
    <property type="match status" value="1"/>
</dbReference>
<keyword evidence="6" id="KW-1185">Reference proteome</keyword>
<evidence type="ECO:0000313" key="5">
    <source>
        <dbReference type="EMBL" id="VFT77975.1"/>
    </source>
</evidence>
<dbReference type="InterPro" id="IPR050491">
    <property type="entry name" value="AmpC-like"/>
</dbReference>
<feature type="chain" id="PRO_5033436644" evidence="2">
    <location>
        <begin position="31"/>
        <end position="556"/>
    </location>
</feature>
<dbReference type="AlphaFoldDB" id="A0A485K6N2"/>
<reference evidence="5 6" key="1">
    <citation type="submission" date="2019-03" db="EMBL/GenBank/DDBJ databases">
        <authorList>
            <person name="Gaulin E."/>
            <person name="Dumas B."/>
        </authorList>
    </citation>
    <scope>NUCLEOTIDE SEQUENCE [LARGE SCALE GENOMIC DNA]</scope>
    <source>
        <strain evidence="5">CBS 568.67</strain>
    </source>
</reference>
<dbReference type="Proteomes" id="UP000332933">
    <property type="component" value="Unassembled WGS sequence"/>
</dbReference>
<dbReference type="EMBL" id="VJMH01000045">
    <property type="protein sequence ID" value="KAF0719831.1"/>
    <property type="molecule type" value="Genomic_DNA"/>
</dbReference>
<evidence type="ECO:0000256" key="1">
    <source>
        <dbReference type="SAM" id="MobiDB-lite"/>
    </source>
</evidence>
<accession>A0A485K6N2</accession>
<dbReference type="PANTHER" id="PTHR46825:SF9">
    <property type="entry name" value="BETA-LACTAMASE-RELATED DOMAIN-CONTAINING PROTEIN"/>
    <property type="match status" value="1"/>
</dbReference>
<gene>
    <name evidence="5" type="primary">Aste57867_751</name>
    <name evidence="4" type="ORF">As57867_000750</name>
    <name evidence="5" type="ORF">ASTE57867_751</name>
</gene>
<reference evidence="4" key="2">
    <citation type="submission" date="2019-06" db="EMBL/GenBank/DDBJ databases">
        <title>Genomics analysis of Aphanomyces spp. identifies a new class of oomycete effector associated with host adaptation.</title>
        <authorList>
            <person name="Gaulin E."/>
        </authorList>
    </citation>
    <scope>NUCLEOTIDE SEQUENCE</scope>
    <source>
        <strain evidence="4">CBS 578.67</strain>
    </source>
</reference>
<dbReference type="InterPro" id="IPR001466">
    <property type="entry name" value="Beta-lactam-related"/>
</dbReference>
<feature type="region of interest" description="Disordered" evidence="1">
    <location>
        <begin position="23"/>
        <end position="46"/>
    </location>
</feature>
<evidence type="ECO:0000313" key="6">
    <source>
        <dbReference type="Proteomes" id="UP000332933"/>
    </source>
</evidence>
<evidence type="ECO:0000256" key="2">
    <source>
        <dbReference type="SAM" id="SignalP"/>
    </source>
</evidence>